<dbReference type="PANTHER" id="PTHR46094:SF1">
    <property type="entry name" value="INTEGRATOR COMPLEX SUBUNIT 9"/>
    <property type="match status" value="1"/>
</dbReference>
<keyword evidence="4" id="KW-1185">Reference proteome</keyword>
<evidence type="ECO:0000313" key="3">
    <source>
        <dbReference type="EMBL" id="KAJ1345694.1"/>
    </source>
</evidence>
<organism evidence="3 4">
    <name type="scientific">Parelaphostrongylus tenuis</name>
    <name type="common">Meningeal worm</name>
    <dbReference type="NCBI Taxonomy" id="148309"/>
    <lineage>
        <taxon>Eukaryota</taxon>
        <taxon>Metazoa</taxon>
        <taxon>Ecdysozoa</taxon>
        <taxon>Nematoda</taxon>
        <taxon>Chromadorea</taxon>
        <taxon>Rhabditida</taxon>
        <taxon>Rhabditina</taxon>
        <taxon>Rhabditomorpha</taxon>
        <taxon>Strongyloidea</taxon>
        <taxon>Metastrongylidae</taxon>
        <taxon>Parelaphostrongylus</taxon>
    </lineage>
</organism>
<dbReference type="GO" id="GO:0034472">
    <property type="term" value="P:snRNA 3'-end processing"/>
    <property type="evidence" value="ECO:0007669"/>
    <property type="project" value="TreeGrafter"/>
</dbReference>
<gene>
    <name evidence="3" type="ORF">KIN20_000284</name>
</gene>
<dbReference type="GO" id="GO:0032039">
    <property type="term" value="C:integrator complex"/>
    <property type="evidence" value="ECO:0007669"/>
    <property type="project" value="InterPro"/>
</dbReference>
<evidence type="ECO:0000256" key="2">
    <source>
        <dbReference type="ARBA" id="ARBA00023242"/>
    </source>
</evidence>
<evidence type="ECO:0000313" key="4">
    <source>
        <dbReference type="Proteomes" id="UP001196413"/>
    </source>
</evidence>
<sequence length="93" mass="10953">MHLTNLSCHPHKPSVLLRFQNVTVLLDCTVDFTPFNHFLPHLDDEWSRLKNLPSFRDDLPYLKLLKETVFIEGAPEVNPIPLETLHMDMWIIF</sequence>
<reference evidence="3" key="1">
    <citation type="submission" date="2021-06" db="EMBL/GenBank/DDBJ databases">
        <title>Parelaphostrongylus tenuis whole genome reference sequence.</title>
        <authorList>
            <person name="Garwood T.J."/>
            <person name="Larsen P.A."/>
            <person name="Fountain-Jones N.M."/>
            <person name="Garbe J.R."/>
            <person name="Macchietto M.G."/>
            <person name="Kania S.A."/>
            <person name="Gerhold R.W."/>
            <person name="Richards J.E."/>
            <person name="Wolf T.M."/>
        </authorList>
    </citation>
    <scope>NUCLEOTIDE SEQUENCE</scope>
    <source>
        <strain evidence="3">MNPRO001-30</strain>
        <tissue evidence="3">Meninges</tissue>
    </source>
</reference>
<dbReference type="Proteomes" id="UP001196413">
    <property type="component" value="Unassembled WGS sequence"/>
</dbReference>
<dbReference type="PANTHER" id="PTHR46094">
    <property type="entry name" value="INTEGRATOR COMPLEX SUBUNIT 9"/>
    <property type="match status" value="1"/>
</dbReference>
<dbReference type="EMBL" id="JAHQIW010000051">
    <property type="protein sequence ID" value="KAJ1345694.1"/>
    <property type="molecule type" value="Genomic_DNA"/>
</dbReference>
<evidence type="ECO:0000256" key="1">
    <source>
        <dbReference type="ARBA" id="ARBA00004123"/>
    </source>
</evidence>
<dbReference type="InterPro" id="IPR027074">
    <property type="entry name" value="Integrator_9su"/>
</dbReference>
<comment type="subcellular location">
    <subcellularLocation>
        <location evidence="1">Nucleus</location>
    </subcellularLocation>
</comment>
<comment type="caution">
    <text evidence="3">The sequence shown here is derived from an EMBL/GenBank/DDBJ whole genome shotgun (WGS) entry which is preliminary data.</text>
</comment>
<accession>A0AAD5MD21</accession>
<keyword evidence="2" id="KW-0539">Nucleus</keyword>
<name>A0AAD5MD21_PARTN</name>
<proteinExistence type="predicted"/>
<protein>
    <submittedName>
        <fullName evidence="3">Uncharacterized protein</fullName>
    </submittedName>
</protein>
<dbReference type="AlphaFoldDB" id="A0AAD5MD21"/>